<feature type="region of interest" description="Disordered" evidence="1">
    <location>
        <begin position="42"/>
        <end position="65"/>
    </location>
</feature>
<dbReference type="EMBL" id="BMPD01000005">
    <property type="protein sequence ID" value="GGK74445.1"/>
    <property type="molecule type" value="Genomic_DNA"/>
</dbReference>
<protein>
    <submittedName>
        <fullName evidence="2">Uncharacterized protein</fullName>
    </submittedName>
</protein>
<dbReference type="Proteomes" id="UP000614221">
    <property type="component" value="Unassembled WGS sequence"/>
</dbReference>
<name>A0A830EMD3_9EURY</name>
<evidence type="ECO:0000313" key="2">
    <source>
        <dbReference type="EMBL" id="GGK74445.1"/>
    </source>
</evidence>
<reference evidence="2" key="2">
    <citation type="submission" date="2020-09" db="EMBL/GenBank/DDBJ databases">
        <authorList>
            <person name="Sun Q."/>
            <person name="Ohkuma M."/>
        </authorList>
    </citation>
    <scope>NUCLEOTIDE SEQUENCE</scope>
    <source>
        <strain evidence="2">JCM 19018</strain>
    </source>
</reference>
<proteinExistence type="predicted"/>
<accession>A0A830EMD3</accession>
<sequence>MGGRGVRKRRLHQRLSNPSTRYIGYSLVNQHFTTTYVASCMADENTDPQGGSGKLQKRGEELPGRKEATLSELCNPTFMRKYTDFESLEEFASESPWSMESKADFERIPDDPLAEYVNEHTIFADGNEMMRRSAQEVLAERLGL</sequence>
<evidence type="ECO:0000256" key="1">
    <source>
        <dbReference type="SAM" id="MobiDB-lite"/>
    </source>
</evidence>
<organism evidence="2 3">
    <name type="scientific">Haloarcula sebkhae</name>
    <dbReference type="NCBI Taxonomy" id="932660"/>
    <lineage>
        <taxon>Archaea</taxon>
        <taxon>Methanobacteriati</taxon>
        <taxon>Methanobacteriota</taxon>
        <taxon>Stenosarchaea group</taxon>
        <taxon>Halobacteria</taxon>
        <taxon>Halobacteriales</taxon>
        <taxon>Haloarculaceae</taxon>
        <taxon>Haloarcula</taxon>
    </lineage>
</organism>
<dbReference type="AlphaFoldDB" id="A0A830EMD3"/>
<evidence type="ECO:0000313" key="3">
    <source>
        <dbReference type="Proteomes" id="UP000614221"/>
    </source>
</evidence>
<comment type="caution">
    <text evidence="2">The sequence shown here is derived from an EMBL/GenBank/DDBJ whole genome shotgun (WGS) entry which is preliminary data.</text>
</comment>
<reference evidence="2" key="1">
    <citation type="journal article" date="2014" name="Int. J. Syst. Evol. Microbiol.">
        <title>Complete genome sequence of Corynebacterium casei LMG S-19264T (=DSM 44701T), isolated from a smear-ripened cheese.</title>
        <authorList>
            <consortium name="US DOE Joint Genome Institute (JGI-PGF)"/>
            <person name="Walter F."/>
            <person name="Albersmeier A."/>
            <person name="Kalinowski J."/>
            <person name="Ruckert C."/>
        </authorList>
    </citation>
    <scope>NUCLEOTIDE SEQUENCE</scope>
    <source>
        <strain evidence="2">JCM 19018</strain>
    </source>
</reference>
<gene>
    <name evidence="2" type="ORF">GCM10009067_28300</name>
</gene>